<dbReference type="RefSeq" id="WP_375557640.1">
    <property type="nucleotide sequence ID" value="NZ_JBBVGT010000002.1"/>
</dbReference>
<evidence type="ECO:0000313" key="1">
    <source>
        <dbReference type="EMBL" id="MFB5946111.1"/>
    </source>
</evidence>
<protein>
    <submittedName>
        <fullName evidence="1">Uncharacterized protein</fullName>
    </submittedName>
</protein>
<reference evidence="1 2" key="1">
    <citation type="submission" date="2024-04" db="EMBL/GenBank/DDBJ databases">
        <title>Albibacterium profundi sp. nov., isolated from sediment of the Challenger Deep of Mariana Trench.</title>
        <authorList>
            <person name="Wang Y."/>
        </authorList>
    </citation>
    <scope>NUCLEOTIDE SEQUENCE [LARGE SCALE GENOMIC DNA]</scope>
    <source>
        <strain evidence="1 2">RHL897</strain>
    </source>
</reference>
<gene>
    <name evidence="1" type="ORF">WKR92_09730</name>
</gene>
<dbReference type="Proteomes" id="UP001580928">
    <property type="component" value="Unassembled WGS sequence"/>
</dbReference>
<accession>A0ABV5CEW3</accession>
<evidence type="ECO:0000313" key="2">
    <source>
        <dbReference type="Proteomes" id="UP001580928"/>
    </source>
</evidence>
<keyword evidence="2" id="KW-1185">Reference proteome</keyword>
<proteinExistence type="predicted"/>
<sequence>MKKVIGIKKIELFSEGQTKPVVLFDNTKRYPRKLKKRFKKGLATPKNEMMYIPSGAQIQYTNIKP</sequence>
<comment type="caution">
    <text evidence="1">The sequence shown here is derived from an EMBL/GenBank/DDBJ whole genome shotgun (WGS) entry which is preliminary data.</text>
</comment>
<name>A0ABV5CEW3_9SPHI</name>
<dbReference type="EMBL" id="JBBVGT010000002">
    <property type="protein sequence ID" value="MFB5946111.1"/>
    <property type="molecule type" value="Genomic_DNA"/>
</dbReference>
<organism evidence="1 2">
    <name type="scientific">Albibacterium profundi</name>
    <dbReference type="NCBI Taxonomy" id="3134906"/>
    <lineage>
        <taxon>Bacteria</taxon>
        <taxon>Pseudomonadati</taxon>
        <taxon>Bacteroidota</taxon>
        <taxon>Sphingobacteriia</taxon>
        <taxon>Sphingobacteriales</taxon>
        <taxon>Sphingobacteriaceae</taxon>
        <taxon>Albibacterium</taxon>
    </lineage>
</organism>